<dbReference type="JaponicusDB" id="SJAG_03539">
    <property type="gene designation" value="nob1"/>
</dbReference>
<dbReference type="SMART" id="SM00670">
    <property type="entry name" value="PINc"/>
    <property type="match status" value="1"/>
</dbReference>
<comment type="similarity">
    <text evidence="1 7">Belongs to the NOB1 family.</text>
</comment>
<dbReference type="GO" id="GO:0030688">
    <property type="term" value="C:preribosome, small subunit precursor"/>
    <property type="evidence" value="ECO:0000318"/>
    <property type="project" value="GO_Central"/>
</dbReference>
<evidence type="ECO:0000256" key="9">
    <source>
        <dbReference type="SAM" id="MobiDB-lite"/>
    </source>
</evidence>
<accession>B6K4H8</accession>
<keyword evidence="3 7" id="KW-0479">Metal-binding</keyword>
<evidence type="ECO:0000313" key="11">
    <source>
        <dbReference type="EMBL" id="EEB08385.1"/>
    </source>
</evidence>
<feature type="binding site" evidence="8">
    <location>
        <position position="263"/>
    </location>
    <ligand>
        <name>Zn(2+)</name>
        <dbReference type="ChEBI" id="CHEBI:29105"/>
    </ligand>
</feature>
<feature type="compositionally biased region" description="Polar residues" evidence="9">
    <location>
        <begin position="153"/>
        <end position="167"/>
    </location>
</feature>
<evidence type="ECO:0000313" key="13">
    <source>
        <dbReference type="Proteomes" id="UP000001744"/>
    </source>
</evidence>
<proteinExistence type="inferred from homology"/>
<feature type="compositionally biased region" description="Acidic residues" evidence="9">
    <location>
        <begin position="180"/>
        <end position="194"/>
    </location>
</feature>
<gene>
    <name evidence="12" type="primary">nob1</name>
    <name evidence="11" type="ORF">SJAG_03539</name>
</gene>
<dbReference type="PANTHER" id="PTHR12814">
    <property type="entry name" value="RNA-BINDING PROTEIN NOB1"/>
    <property type="match status" value="1"/>
</dbReference>
<dbReference type="Gene3D" id="3.40.50.1010">
    <property type="entry name" value="5'-nuclease"/>
    <property type="match status" value="1"/>
</dbReference>
<comment type="subcellular location">
    <subcellularLocation>
        <location evidence="7">Nucleus</location>
        <location evidence="7">Nucleolus</location>
    </subcellularLocation>
</comment>
<feature type="binding site" evidence="8">
    <location>
        <position position="260"/>
    </location>
    <ligand>
        <name>Zn(2+)</name>
        <dbReference type="ChEBI" id="CHEBI:29105"/>
    </ligand>
</feature>
<evidence type="ECO:0000256" key="7">
    <source>
        <dbReference type="PIRNR" id="PIRNR037125"/>
    </source>
</evidence>
<dbReference type="InterPro" id="IPR033411">
    <property type="entry name" value="Ribonuclease_PIN"/>
</dbReference>
<dbReference type="STRING" id="402676.B6K4H8"/>
<evidence type="ECO:0000256" key="1">
    <source>
        <dbReference type="ARBA" id="ARBA00005858"/>
    </source>
</evidence>
<keyword evidence="2" id="KW-0540">Nuclease</keyword>
<dbReference type="CDD" id="cd09876">
    <property type="entry name" value="PIN_Nob1-like"/>
    <property type="match status" value="1"/>
</dbReference>
<evidence type="ECO:0000259" key="10">
    <source>
        <dbReference type="SMART" id="SM00670"/>
    </source>
</evidence>
<dbReference type="GO" id="GO:0004521">
    <property type="term" value="F:RNA endonuclease activity"/>
    <property type="evidence" value="ECO:0000318"/>
    <property type="project" value="GO_Central"/>
</dbReference>
<dbReference type="GO" id="GO:0016787">
    <property type="term" value="F:hydrolase activity"/>
    <property type="evidence" value="ECO:0007669"/>
    <property type="project" value="UniProtKB-KW"/>
</dbReference>
<dbReference type="InterPro" id="IPR002716">
    <property type="entry name" value="PIN_dom"/>
</dbReference>
<dbReference type="eggNOG" id="KOG2463">
    <property type="taxonomic scope" value="Eukaryota"/>
</dbReference>
<dbReference type="HOGENOM" id="CLU_024666_2_0_1"/>
<dbReference type="InterPro" id="IPR039907">
    <property type="entry name" value="NOB1"/>
</dbReference>
<evidence type="ECO:0000256" key="2">
    <source>
        <dbReference type="ARBA" id="ARBA00022722"/>
    </source>
</evidence>
<evidence type="ECO:0000256" key="5">
    <source>
        <dbReference type="ARBA" id="ARBA00022833"/>
    </source>
</evidence>
<dbReference type="GO" id="GO:0005737">
    <property type="term" value="C:cytoplasm"/>
    <property type="evidence" value="ECO:0007669"/>
    <property type="project" value="UniProtKB-ARBA"/>
</dbReference>
<dbReference type="SUPFAM" id="SSF144206">
    <property type="entry name" value="NOB1 zinc finger-like"/>
    <property type="match status" value="1"/>
</dbReference>
<evidence type="ECO:0000256" key="8">
    <source>
        <dbReference type="PIRSR" id="PIRSR037125-1"/>
    </source>
</evidence>
<dbReference type="GO" id="GO:0030490">
    <property type="term" value="P:maturation of SSU-rRNA"/>
    <property type="evidence" value="ECO:0000318"/>
    <property type="project" value="GO_Central"/>
</dbReference>
<name>B6K4H8_SCHJY</name>
<feature type="domain" description="PIN" evidence="10">
    <location>
        <begin position="11"/>
        <end position="113"/>
    </location>
</feature>
<dbReference type="OMA" id="DYAMQNT"/>
<dbReference type="FunFam" id="3.40.50.1010:FF:000020">
    <property type="entry name" value="20S-pre-rRNA D-site endonuclease NOB1"/>
    <property type="match status" value="1"/>
</dbReference>
<dbReference type="InterPro" id="IPR014881">
    <property type="entry name" value="NOB1_Zn-bd"/>
</dbReference>
<dbReference type="GeneID" id="7048797"/>
<dbReference type="RefSeq" id="XP_002174678.1">
    <property type="nucleotide sequence ID" value="XM_002174642.2"/>
</dbReference>
<organism evidence="11 13">
    <name type="scientific">Schizosaccharomyces japonicus (strain yFS275 / FY16936)</name>
    <name type="common">Fission yeast</name>
    <dbReference type="NCBI Taxonomy" id="402676"/>
    <lineage>
        <taxon>Eukaryota</taxon>
        <taxon>Fungi</taxon>
        <taxon>Dikarya</taxon>
        <taxon>Ascomycota</taxon>
        <taxon>Taphrinomycotina</taxon>
        <taxon>Schizosaccharomycetes</taxon>
        <taxon>Schizosaccharomycetales</taxon>
        <taxon>Schizosaccharomycetaceae</taxon>
        <taxon>Schizosaccharomyces</taxon>
    </lineage>
</organism>
<dbReference type="GO" id="GO:0005730">
    <property type="term" value="C:nucleolus"/>
    <property type="evidence" value="ECO:0007669"/>
    <property type="project" value="UniProtKB-SubCell"/>
</dbReference>
<feature type="region of interest" description="Disordered" evidence="9">
    <location>
        <begin position="114"/>
        <end position="134"/>
    </location>
</feature>
<dbReference type="PIRSF" id="PIRSF037125">
    <property type="entry name" value="D-site_20S_pre-rRNA_nuclease"/>
    <property type="match status" value="1"/>
</dbReference>
<dbReference type="Pfam" id="PF17146">
    <property type="entry name" value="PIN_6"/>
    <property type="match status" value="1"/>
</dbReference>
<dbReference type="GO" id="GO:0046872">
    <property type="term" value="F:metal ion binding"/>
    <property type="evidence" value="ECO:0007669"/>
    <property type="project" value="UniProtKB-UniRule"/>
</dbReference>
<dbReference type="AlphaFoldDB" id="B6K4H8"/>
<evidence type="ECO:0000256" key="4">
    <source>
        <dbReference type="ARBA" id="ARBA00022801"/>
    </source>
</evidence>
<feature type="binding site" evidence="8">
    <location>
        <position position="275"/>
    </location>
    <ligand>
        <name>Zn(2+)</name>
        <dbReference type="ChEBI" id="CHEBI:29105"/>
    </ligand>
</feature>
<sequence length="394" mass="44308">MAPQEGQNIVSHLVLDTGGLIKSSATLRKVAQKFYTVPRVLAELKDENSKKNLELWGDSIEVKVPEPEFIKKVSEFAKRTGDYAFLSATDLQVLALTYELEYKNNGGDWRLRSFPGQKKINGPPPVQETASVSETAAVEAKEVAATTEKLEQLNLSNEKSESDNSNAAVEPKEQEPSVDQVEEEDEGDDDDEEGWITPSNLKKVRAREAEADSVAKPVNMKVACITTDFAMQNVLLQIGLNLVSADGLKIQKVKQFVLRCHGCFAIERNMEKKFCRSCGGNTLLKAACSVNSKGEFRVHLKKNFEWKVRGTKYSLPKPVHGSANGKSKKNPILREDQPEYQRAVRYAQRKKERDLMDQDFLPSILTNDRREDLRIVIGAGKRNPNEVRKFKKRQ</sequence>
<keyword evidence="6 7" id="KW-0539">Nucleus</keyword>
<dbReference type="InterPro" id="IPR036283">
    <property type="entry name" value="NOB1_Zf-like_sf"/>
</dbReference>
<keyword evidence="5 7" id="KW-0862">Zinc</keyword>
<dbReference type="OrthoDB" id="446759at2759"/>
<dbReference type="VEuPathDB" id="FungiDB:SJAG_03539"/>
<comment type="function">
    <text evidence="7">Required for the synthesis of 40S ribosome subunits. Has a role in processing 20S pre-rRNA into the mature 18S rRNA, where it is required for cleavage at the 3' end of the mature 18S rRNA (D-site). Accompanies the 20S pre-rRNA from the nucleus to the cytoplasm.</text>
</comment>
<keyword evidence="13" id="KW-1185">Reference proteome</keyword>
<dbReference type="PANTHER" id="PTHR12814:SF2">
    <property type="entry name" value="RNA-BINDING PROTEIN NOB1"/>
    <property type="match status" value="1"/>
</dbReference>
<dbReference type="Pfam" id="PF08772">
    <property type="entry name" value="Zn_ribbon_NOB1"/>
    <property type="match status" value="1"/>
</dbReference>
<dbReference type="Gene3D" id="6.20.210.10">
    <property type="entry name" value="Nin one binding (NOB1), Zn-ribbon-like"/>
    <property type="match status" value="1"/>
</dbReference>
<evidence type="ECO:0000256" key="6">
    <source>
        <dbReference type="ARBA" id="ARBA00023242"/>
    </source>
</evidence>
<protein>
    <recommendedName>
        <fullName evidence="7">20S-pre-rRNA D-site endonuclease NOB1</fullName>
    </recommendedName>
</protein>
<evidence type="ECO:0000313" key="12">
    <source>
        <dbReference type="JaponicusDB" id="SJAG_03539"/>
    </source>
</evidence>
<feature type="region of interest" description="Disordered" evidence="9">
    <location>
        <begin position="150"/>
        <end position="201"/>
    </location>
</feature>
<dbReference type="Proteomes" id="UP000001744">
    <property type="component" value="Unassembled WGS sequence"/>
</dbReference>
<feature type="binding site" evidence="8">
    <location>
        <position position="278"/>
    </location>
    <ligand>
        <name>Zn(2+)</name>
        <dbReference type="ChEBI" id="CHEBI:29105"/>
    </ligand>
</feature>
<keyword evidence="4" id="KW-0378">Hydrolase</keyword>
<dbReference type="EMBL" id="KE651167">
    <property type="protein sequence ID" value="EEB08385.1"/>
    <property type="molecule type" value="Genomic_DNA"/>
</dbReference>
<reference evidence="11 13" key="1">
    <citation type="journal article" date="2011" name="Science">
        <title>Comparative functional genomics of the fission yeasts.</title>
        <authorList>
            <person name="Rhind N."/>
            <person name="Chen Z."/>
            <person name="Yassour M."/>
            <person name="Thompson D.A."/>
            <person name="Haas B.J."/>
            <person name="Habib N."/>
            <person name="Wapinski I."/>
            <person name="Roy S."/>
            <person name="Lin M.F."/>
            <person name="Heiman D.I."/>
            <person name="Young S.K."/>
            <person name="Furuya K."/>
            <person name="Guo Y."/>
            <person name="Pidoux A."/>
            <person name="Chen H.M."/>
            <person name="Robbertse B."/>
            <person name="Goldberg J.M."/>
            <person name="Aoki K."/>
            <person name="Bayne E.H."/>
            <person name="Berlin A.M."/>
            <person name="Desjardins C.A."/>
            <person name="Dobbs E."/>
            <person name="Dukaj L."/>
            <person name="Fan L."/>
            <person name="FitzGerald M.G."/>
            <person name="French C."/>
            <person name="Gujja S."/>
            <person name="Hansen K."/>
            <person name="Keifenheim D."/>
            <person name="Levin J.Z."/>
            <person name="Mosher R.A."/>
            <person name="Mueller C.A."/>
            <person name="Pfiffner J."/>
            <person name="Priest M."/>
            <person name="Russ C."/>
            <person name="Smialowska A."/>
            <person name="Swoboda P."/>
            <person name="Sykes S.M."/>
            <person name="Vaughn M."/>
            <person name="Vengrova S."/>
            <person name="Yoder R."/>
            <person name="Zeng Q."/>
            <person name="Allshire R."/>
            <person name="Baulcombe D."/>
            <person name="Birren B.W."/>
            <person name="Brown W."/>
            <person name="Ekwall K."/>
            <person name="Kellis M."/>
            <person name="Leatherwood J."/>
            <person name="Levin H."/>
            <person name="Margalit H."/>
            <person name="Martienssen R."/>
            <person name="Nieduszynski C.A."/>
            <person name="Spatafora J.W."/>
            <person name="Friedman N."/>
            <person name="Dalgaard J.Z."/>
            <person name="Baumann P."/>
            <person name="Niki H."/>
            <person name="Regev A."/>
            <person name="Nusbaum C."/>
        </authorList>
    </citation>
    <scope>NUCLEOTIDE SEQUENCE [LARGE SCALE GENOMIC DNA]</scope>
    <source>
        <strain evidence="13">yFS275 / FY16936</strain>
    </source>
</reference>
<dbReference type="InterPro" id="IPR017117">
    <property type="entry name" value="Nob1_euk"/>
</dbReference>
<evidence type="ECO:0000256" key="3">
    <source>
        <dbReference type="ARBA" id="ARBA00022723"/>
    </source>
</evidence>